<protein>
    <submittedName>
        <fullName evidence="3">HIT family protein</fullName>
        <ecNumber evidence="3">2.1.1.-</ecNumber>
    </submittedName>
</protein>
<dbReference type="GO" id="GO:0009117">
    <property type="term" value="P:nucleotide metabolic process"/>
    <property type="evidence" value="ECO:0007669"/>
    <property type="project" value="TreeGrafter"/>
</dbReference>
<dbReference type="GO" id="GO:0008168">
    <property type="term" value="F:methyltransferase activity"/>
    <property type="evidence" value="ECO:0007669"/>
    <property type="project" value="UniProtKB-KW"/>
</dbReference>
<organism evidence="3 4">
    <name type="scientific">Ottowia cancrivicina</name>
    <dbReference type="NCBI Taxonomy" id="3040346"/>
    <lineage>
        <taxon>Bacteria</taxon>
        <taxon>Pseudomonadati</taxon>
        <taxon>Pseudomonadota</taxon>
        <taxon>Betaproteobacteria</taxon>
        <taxon>Burkholderiales</taxon>
        <taxon>Comamonadaceae</taxon>
        <taxon>Ottowia</taxon>
    </lineage>
</organism>
<accession>A0AAW6RLK1</accession>
<evidence type="ECO:0000313" key="4">
    <source>
        <dbReference type="Proteomes" id="UP001237156"/>
    </source>
</evidence>
<comment type="caution">
    <text evidence="1">Lacks conserved residue(s) required for the propagation of feature annotation.</text>
</comment>
<evidence type="ECO:0000256" key="1">
    <source>
        <dbReference type="PROSITE-ProRule" id="PRU00464"/>
    </source>
</evidence>
<dbReference type="EC" id="2.1.1.-" evidence="3"/>
<feature type="domain" description="HIT" evidence="2">
    <location>
        <begin position="67"/>
        <end position="172"/>
    </location>
</feature>
<dbReference type="EMBL" id="JARVII010000035">
    <property type="protein sequence ID" value="MDG9700415.1"/>
    <property type="molecule type" value="Genomic_DNA"/>
</dbReference>
<reference evidence="3 4" key="1">
    <citation type="submission" date="2023-04" db="EMBL/GenBank/DDBJ databases">
        <title>Ottowia paracancer sp. nov., isolated from human stomach.</title>
        <authorList>
            <person name="Song Y."/>
        </authorList>
    </citation>
    <scope>NUCLEOTIDE SEQUENCE [LARGE SCALE GENOMIC DNA]</scope>
    <source>
        <strain evidence="3 4">10c7w1</strain>
    </source>
</reference>
<evidence type="ECO:0000313" key="3">
    <source>
        <dbReference type="EMBL" id="MDG9700415.1"/>
    </source>
</evidence>
<dbReference type="InterPro" id="IPR001310">
    <property type="entry name" value="Histidine_triad_HIT"/>
</dbReference>
<proteinExistence type="predicted"/>
<dbReference type="Pfam" id="PF01230">
    <property type="entry name" value="HIT"/>
    <property type="match status" value="1"/>
</dbReference>
<name>A0AAW6RLK1_9BURK</name>
<keyword evidence="4" id="KW-1185">Reference proteome</keyword>
<dbReference type="InterPro" id="IPR011146">
    <property type="entry name" value="HIT-like"/>
</dbReference>
<dbReference type="PROSITE" id="PS51084">
    <property type="entry name" value="HIT_2"/>
    <property type="match status" value="1"/>
</dbReference>
<sequence>MTRVSMGWSSPCKKVGEMMNAAMEPPPPEKLRKAFAKRGQNGGIGGAAAAFLSFLQKGKSMHRADCIFCQIAQGHSPCHPIWEDERHLAFLSIFPNTKGFSVVITREHHGSYAFAADETVLAGLVLAARKTAKVLDRAFDDVGRTGLILEGFGVDHLHAKLFPMHGTAGLASGQWQPINSGERKYFEKYEGYISSHDCERASDVELAALAAHIRRFA</sequence>
<dbReference type="Gene3D" id="3.30.428.10">
    <property type="entry name" value="HIT-like"/>
    <property type="match status" value="1"/>
</dbReference>
<keyword evidence="3" id="KW-0808">Transferase</keyword>
<evidence type="ECO:0000259" key="2">
    <source>
        <dbReference type="PROSITE" id="PS51084"/>
    </source>
</evidence>
<dbReference type="SUPFAM" id="SSF54197">
    <property type="entry name" value="HIT-like"/>
    <property type="match status" value="1"/>
</dbReference>
<dbReference type="PANTHER" id="PTHR46648:SF1">
    <property type="entry name" value="ADENOSINE 5'-MONOPHOSPHORAMIDASE HNT1"/>
    <property type="match status" value="1"/>
</dbReference>
<dbReference type="InterPro" id="IPR036265">
    <property type="entry name" value="HIT-like_sf"/>
</dbReference>
<dbReference type="PANTHER" id="PTHR46648">
    <property type="entry name" value="HIT FAMILY PROTEIN 1"/>
    <property type="match status" value="1"/>
</dbReference>
<dbReference type="AlphaFoldDB" id="A0AAW6RLK1"/>
<dbReference type="GO" id="GO:0032259">
    <property type="term" value="P:methylation"/>
    <property type="evidence" value="ECO:0007669"/>
    <property type="project" value="UniProtKB-KW"/>
</dbReference>
<keyword evidence="3" id="KW-0489">Methyltransferase</keyword>
<comment type="caution">
    <text evidence="3">The sequence shown here is derived from an EMBL/GenBank/DDBJ whole genome shotgun (WGS) entry which is preliminary data.</text>
</comment>
<dbReference type="Proteomes" id="UP001237156">
    <property type="component" value="Unassembled WGS sequence"/>
</dbReference>
<gene>
    <name evidence="3" type="ORF">QB898_11960</name>
</gene>